<dbReference type="CDD" id="cd06089">
    <property type="entry name" value="KOW_RPL26"/>
    <property type="match status" value="1"/>
</dbReference>
<evidence type="ECO:0000313" key="9">
    <source>
        <dbReference type="Proteomes" id="UP000002630"/>
    </source>
</evidence>
<dbReference type="eggNOG" id="KOG1708">
    <property type="taxonomic scope" value="Eukaryota"/>
</dbReference>
<dbReference type="GO" id="GO:0006412">
    <property type="term" value="P:translation"/>
    <property type="evidence" value="ECO:0007669"/>
    <property type="project" value="InterPro"/>
</dbReference>
<dbReference type="InterPro" id="IPR014722">
    <property type="entry name" value="Rib_uL2_dom2"/>
</dbReference>
<keyword evidence="5" id="KW-0689">Ribosomal protein</keyword>
<dbReference type="AlphaFoldDB" id="D7FZ79"/>
<dbReference type="GO" id="GO:0003723">
    <property type="term" value="F:RNA binding"/>
    <property type="evidence" value="ECO:0007669"/>
    <property type="project" value="InterPro"/>
</dbReference>
<dbReference type="InterPro" id="IPR008991">
    <property type="entry name" value="Translation_prot_SH3-like_sf"/>
</dbReference>
<comment type="similarity">
    <text evidence="2">Belongs to the universal ribosomal protein uL24 family.</text>
</comment>
<dbReference type="GO" id="GO:0003735">
    <property type="term" value="F:structural constituent of ribosome"/>
    <property type="evidence" value="ECO:0007669"/>
    <property type="project" value="InterPro"/>
</dbReference>
<keyword evidence="3" id="KW-0150">Chloroplast</keyword>
<dbReference type="Proteomes" id="UP000002630">
    <property type="component" value="Linkage Group LG30"/>
</dbReference>
<dbReference type="InParanoid" id="D7FZ79"/>
<dbReference type="Pfam" id="PF17136">
    <property type="entry name" value="ribosomal_L24"/>
    <property type="match status" value="1"/>
</dbReference>
<dbReference type="PANTHER" id="PTHR12903">
    <property type="entry name" value="MITOCHONDRIAL RIBOSOMAL PROTEIN L24"/>
    <property type="match status" value="1"/>
</dbReference>
<comment type="subcellular location">
    <subcellularLocation>
        <location evidence="1">Plastid</location>
        <location evidence="1">Chloroplast</location>
    </subcellularLocation>
</comment>
<dbReference type="OrthoDB" id="359154at2759"/>
<proteinExistence type="inferred from homology"/>
<dbReference type="HAMAP" id="MF_01326_B">
    <property type="entry name" value="Ribosomal_uL24_B"/>
    <property type="match status" value="1"/>
</dbReference>
<dbReference type="GO" id="GO:0009507">
    <property type="term" value="C:chloroplast"/>
    <property type="evidence" value="ECO:0007669"/>
    <property type="project" value="UniProtKB-SubCell"/>
</dbReference>
<dbReference type="InterPro" id="IPR057264">
    <property type="entry name" value="Ribosomal_uL24_C"/>
</dbReference>
<reference evidence="8 9" key="1">
    <citation type="journal article" date="2010" name="Nature">
        <title>The Ectocarpus genome and the independent evolution of multicellularity in brown algae.</title>
        <authorList>
            <person name="Cock J.M."/>
            <person name="Sterck L."/>
            <person name="Rouze P."/>
            <person name="Scornet D."/>
            <person name="Allen A.E."/>
            <person name="Amoutzias G."/>
            <person name="Anthouard V."/>
            <person name="Artiguenave F."/>
            <person name="Aury J.M."/>
            <person name="Badger J.H."/>
            <person name="Beszteri B."/>
            <person name="Billiau K."/>
            <person name="Bonnet E."/>
            <person name="Bothwell J.H."/>
            <person name="Bowler C."/>
            <person name="Boyen C."/>
            <person name="Brownlee C."/>
            <person name="Carrano C.J."/>
            <person name="Charrier B."/>
            <person name="Cho G.Y."/>
            <person name="Coelho S.M."/>
            <person name="Collen J."/>
            <person name="Corre E."/>
            <person name="Da Silva C."/>
            <person name="Delage L."/>
            <person name="Delaroque N."/>
            <person name="Dittami S.M."/>
            <person name="Doulbeau S."/>
            <person name="Elias M."/>
            <person name="Farnham G."/>
            <person name="Gachon C.M."/>
            <person name="Gschloessl B."/>
            <person name="Heesch S."/>
            <person name="Jabbari K."/>
            <person name="Jubin C."/>
            <person name="Kawai H."/>
            <person name="Kimura K."/>
            <person name="Kloareg B."/>
            <person name="Kupper F.C."/>
            <person name="Lang D."/>
            <person name="Le Bail A."/>
            <person name="Leblanc C."/>
            <person name="Lerouge P."/>
            <person name="Lohr M."/>
            <person name="Lopez P.J."/>
            <person name="Martens C."/>
            <person name="Maumus F."/>
            <person name="Michel G."/>
            <person name="Miranda-Saavedra D."/>
            <person name="Morales J."/>
            <person name="Moreau H."/>
            <person name="Motomura T."/>
            <person name="Nagasato C."/>
            <person name="Napoli C.A."/>
            <person name="Nelson D.R."/>
            <person name="Nyvall-Collen P."/>
            <person name="Peters A.F."/>
            <person name="Pommier C."/>
            <person name="Potin P."/>
            <person name="Poulain J."/>
            <person name="Quesneville H."/>
            <person name="Read B."/>
            <person name="Rensing S.A."/>
            <person name="Ritter A."/>
            <person name="Rousvoal S."/>
            <person name="Samanta M."/>
            <person name="Samson G."/>
            <person name="Schroeder D.C."/>
            <person name="Segurens B."/>
            <person name="Strittmatter M."/>
            <person name="Tonon T."/>
            <person name="Tregear J.W."/>
            <person name="Valentin K."/>
            <person name="von Dassow P."/>
            <person name="Yamagishi T."/>
            <person name="Van de Peer Y."/>
            <person name="Wincker P."/>
        </authorList>
    </citation>
    <scope>NUCLEOTIDE SEQUENCE [LARGE SCALE GENOMIC DNA]</scope>
    <source>
        <strain evidence="9">Ec32 / CCAP1310/4</strain>
    </source>
</reference>
<dbReference type="GO" id="GO:0005840">
    <property type="term" value="C:ribosome"/>
    <property type="evidence" value="ECO:0007669"/>
    <property type="project" value="UniProtKB-KW"/>
</dbReference>
<keyword evidence="6" id="KW-0687">Ribonucleoprotein</keyword>
<dbReference type="Gene3D" id="2.30.30.30">
    <property type="match status" value="1"/>
</dbReference>
<evidence type="ECO:0000256" key="6">
    <source>
        <dbReference type="ARBA" id="ARBA00023274"/>
    </source>
</evidence>
<feature type="domain" description="Large ribosomal subunit protein uL24 C-terminal" evidence="7">
    <location>
        <begin position="74"/>
        <end position="137"/>
    </location>
</feature>
<dbReference type="SUPFAM" id="SSF50104">
    <property type="entry name" value="Translation proteins SH3-like domain"/>
    <property type="match status" value="1"/>
</dbReference>
<sequence length="181" mass="20158">MSASSNFLIPAMKRLMKPTQKLKPGLLPKNIIPKNKWTILRGDKVHVVNGHHTGEVGIVQAVIRKQNRIIVEGVNMRKYSKKPEGGGRGTTVTREAAIHVTNVNLVCPETGFPTKVSYKFLEDGTRVRVAKRSGAVIPRPEILTVRRKPRSNLTGPKDTVKEDVEEITFRGLDENGYENPT</sequence>
<dbReference type="NCBIfam" id="TIGR01079">
    <property type="entry name" value="rplX_bact"/>
    <property type="match status" value="1"/>
</dbReference>
<evidence type="ECO:0000256" key="5">
    <source>
        <dbReference type="ARBA" id="ARBA00022980"/>
    </source>
</evidence>
<accession>D7FZ79</accession>
<evidence type="ECO:0000256" key="2">
    <source>
        <dbReference type="ARBA" id="ARBA00010618"/>
    </source>
</evidence>
<dbReference type="InterPro" id="IPR003256">
    <property type="entry name" value="Ribosomal_uL24"/>
</dbReference>
<dbReference type="OMA" id="DFEWRFT"/>
<dbReference type="InterPro" id="IPR041988">
    <property type="entry name" value="Ribosomal_uL24_KOW"/>
</dbReference>
<protein>
    <recommendedName>
        <fullName evidence="7">Large ribosomal subunit protein uL24 C-terminal domain-containing protein</fullName>
    </recommendedName>
</protein>
<gene>
    <name evidence="8" type="ORF">Esi_0357_0010</name>
</gene>
<dbReference type="GO" id="GO:1990904">
    <property type="term" value="C:ribonucleoprotein complex"/>
    <property type="evidence" value="ECO:0007669"/>
    <property type="project" value="UniProtKB-KW"/>
</dbReference>
<keyword evidence="9" id="KW-1185">Reference proteome</keyword>
<organism evidence="8 9">
    <name type="scientific">Ectocarpus siliculosus</name>
    <name type="common">Brown alga</name>
    <name type="synonym">Conferva siliculosa</name>
    <dbReference type="NCBI Taxonomy" id="2880"/>
    <lineage>
        <taxon>Eukaryota</taxon>
        <taxon>Sar</taxon>
        <taxon>Stramenopiles</taxon>
        <taxon>Ochrophyta</taxon>
        <taxon>PX clade</taxon>
        <taxon>Phaeophyceae</taxon>
        <taxon>Ectocarpales</taxon>
        <taxon>Ectocarpaceae</taxon>
        <taxon>Ectocarpus</taxon>
    </lineage>
</organism>
<evidence type="ECO:0000313" key="8">
    <source>
        <dbReference type="EMBL" id="CBJ32696.1"/>
    </source>
</evidence>
<dbReference type="EMBL" id="FN648550">
    <property type="protein sequence ID" value="CBJ32696.1"/>
    <property type="molecule type" value="Genomic_DNA"/>
</dbReference>
<evidence type="ECO:0000256" key="3">
    <source>
        <dbReference type="ARBA" id="ARBA00022528"/>
    </source>
</evidence>
<dbReference type="FunCoup" id="D7FZ79">
    <property type="interactions" value="230"/>
</dbReference>
<keyword evidence="4" id="KW-0934">Plastid</keyword>
<dbReference type="EMBL" id="FN649755">
    <property type="protein sequence ID" value="CBJ32696.1"/>
    <property type="molecule type" value="Genomic_DNA"/>
</dbReference>
<evidence type="ECO:0000256" key="1">
    <source>
        <dbReference type="ARBA" id="ARBA00004229"/>
    </source>
</evidence>
<evidence type="ECO:0000259" key="7">
    <source>
        <dbReference type="Pfam" id="PF17136"/>
    </source>
</evidence>
<evidence type="ECO:0000256" key="4">
    <source>
        <dbReference type="ARBA" id="ARBA00022640"/>
    </source>
</evidence>
<dbReference type="STRING" id="2880.D7FZ79"/>
<name>D7FZ79_ECTSI</name>